<proteinExistence type="predicted"/>
<dbReference type="EMBL" id="JAJNDB010000002">
    <property type="protein sequence ID" value="MCD2194372.1"/>
    <property type="molecule type" value="Genomic_DNA"/>
</dbReference>
<dbReference type="SUPFAM" id="SSF51679">
    <property type="entry name" value="Bacterial luciferase-like"/>
    <property type="match status" value="1"/>
</dbReference>
<dbReference type="Proteomes" id="UP001199469">
    <property type="component" value="Unassembled WGS sequence"/>
</dbReference>
<reference evidence="1 2" key="1">
    <citation type="submission" date="2021-11" db="EMBL/GenBank/DDBJ databases">
        <title>Draft genome sequence of Actinomycetospora sp. SF1 isolated from the rhizosphere soil.</title>
        <authorList>
            <person name="Duangmal K."/>
            <person name="Chantavorakit T."/>
        </authorList>
    </citation>
    <scope>NUCLEOTIDE SEQUENCE [LARGE SCALE GENOMIC DNA]</scope>
    <source>
        <strain evidence="1 2">TBRC 5722</strain>
    </source>
</reference>
<keyword evidence="2" id="KW-1185">Reference proteome</keyword>
<comment type="caution">
    <text evidence="1">The sequence shown here is derived from an EMBL/GenBank/DDBJ whole genome shotgun (WGS) entry which is preliminary data.</text>
</comment>
<gene>
    <name evidence="1" type="ORF">LQ327_13415</name>
</gene>
<sequence length="63" mass="6483">MARGAGAAGLSDELLESFCLIGPMSRCSERIASYRSAGVDLPILMPAIGPKAASDIVEQFGNA</sequence>
<evidence type="ECO:0000313" key="1">
    <source>
        <dbReference type="EMBL" id="MCD2194372.1"/>
    </source>
</evidence>
<dbReference type="RefSeq" id="WP_230734294.1">
    <property type="nucleotide sequence ID" value="NZ_JAJNDB010000002.1"/>
</dbReference>
<dbReference type="InterPro" id="IPR036661">
    <property type="entry name" value="Luciferase-like_sf"/>
</dbReference>
<dbReference type="Gene3D" id="3.20.20.30">
    <property type="entry name" value="Luciferase-like domain"/>
    <property type="match status" value="1"/>
</dbReference>
<accession>A0ABS8P7X6</accession>
<name>A0ABS8P7X6_9PSEU</name>
<evidence type="ECO:0000313" key="2">
    <source>
        <dbReference type="Proteomes" id="UP001199469"/>
    </source>
</evidence>
<organism evidence="1 2">
    <name type="scientific">Actinomycetospora endophytica</name>
    <dbReference type="NCBI Taxonomy" id="2291215"/>
    <lineage>
        <taxon>Bacteria</taxon>
        <taxon>Bacillati</taxon>
        <taxon>Actinomycetota</taxon>
        <taxon>Actinomycetes</taxon>
        <taxon>Pseudonocardiales</taxon>
        <taxon>Pseudonocardiaceae</taxon>
        <taxon>Actinomycetospora</taxon>
    </lineage>
</organism>
<protein>
    <submittedName>
        <fullName evidence="1">LLM class flavin-dependent oxidoreductase</fullName>
    </submittedName>
</protein>